<keyword evidence="4 5" id="KW-0143">Chaperone</keyword>
<accession>A0ABW5DWK2</accession>
<feature type="domain" description="Ribosome maturation factor RimM PRC barrel" evidence="8">
    <location>
        <begin position="117"/>
        <end position="180"/>
    </location>
</feature>
<evidence type="ECO:0000259" key="8">
    <source>
        <dbReference type="Pfam" id="PF24986"/>
    </source>
</evidence>
<evidence type="ECO:0000313" key="10">
    <source>
        <dbReference type="Proteomes" id="UP001597295"/>
    </source>
</evidence>
<evidence type="ECO:0000256" key="3">
    <source>
        <dbReference type="ARBA" id="ARBA00022552"/>
    </source>
</evidence>
<evidence type="ECO:0000256" key="4">
    <source>
        <dbReference type="ARBA" id="ARBA00023186"/>
    </source>
</evidence>
<comment type="subcellular location">
    <subcellularLocation>
        <location evidence="5">Cytoplasm</location>
    </subcellularLocation>
</comment>
<keyword evidence="1 5" id="KW-0963">Cytoplasm</keyword>
<dbReference type="Proteomes" id="UP001597295">
    <property type="component" value="Unassembled WGS sequence"/>
</dbReference>
<dbReference type="Gene3D" id="2.40.30.60">
    <property type="entry name" value="RimM"/>
    <property type="match status" value="1"/>
</dbReference>
<dbReference type="InterPro" id="IPR036976">
    <property type="entry name" value="RimM_N_sf"/>
</dbReference>
<dbReference type="InterPro" id="IPR011961">
    <property type="entry name" value="RimM"/>
</dbReference>
<gene>
    <name evidence="5 9" type="primary">rimM</name>
    <name evidence="9" type="ORF">ACFSM5_20270</name>
</gene>
<comment type="domain">
    <text evidence="5">The PRC barrel domain binds ribosomal protein uS19.</text>
</comment>
<dbReference type="SUPFAM" id="SSF50346">
    <property type="entry name" value="PRC-barrel domain"/>
    <property type="match status" value="1"/>
</dbReference>
<feature type="domain" description="RimM N-terminal" evidence="7">
    <location>
        <begin position="13"/>
        <end position="102"/>
    </location>
</feature>
<dbReference type="RefSeq" id="WP_379878422.1">
    <property type="nucleotide sequence ID" value="NZ_JBHUIP010000016.1"/>
</dbReference>
<evidence type="ECO:0000313" key="9">
    <source>
        <dbReference type="EMBL" id="MFD2265250.1"/>
    </source>
</evidence>
<comment type="function">
    <text evidence="5">An accessory protein needed during the final step in the assembly of 30S ribosomal subunit, possibly for assembly of the head region. Essential for efficient processing of 16S rRNA. May be needed both before and after RbfA during the maturation of 16S rRNA. It has affinity for free ribosomal 30S subunits but not for 70S ribosomes.</text>
</comment>
<name>A0ABW5DWK2_9PROT</name>
<dbReference type="EMBL" id="JBHUIP010000016">
    <property type="protein sequence ID" value="MFD2265250.1"/>
    <property type="molecule type" value="Genomic_DNA"/>
</dbReference>
<protein>
    <recommendedName>
        <fullName evidence="5">Ribosome maturation factor RimM</fullName>
    </recommendedName>
</protein>
<dbReference type="InterPro" id="IPR002676">
    <property type="entry name" value="RimM_N"/>
</dbReference>
<dbReference type="InterPro" id="IPR056792">
    <property type="entry name" value="PRC_RimM"/>
</dbReference>
<dbReference type="InterPro" id="IPR011033">
    <property type="entry name" value="PRC_barrel-like_sf"/>
</dbReference>
<feature type="region of interest" description="Disordered" evidence="6">
    <location>
        <begin position="182"/>
        <end position="201"/>
    </location>
</feature>
<comment type="caution">
    <text evidence="9">The sequence shown here is derived from an EMBL/GenBank/DDBJ whole genome shotgun (WGS) entry which is preliminary data.</text>
</comment>
<dbReference type="InterPro" id="IPR009000">
    <property type="entry name" value="Transl_B-barrel_sf"/>
</dbReference>
<comment type="subunit">
    <text evidence="5">Binds ribosomal protein uS19.</text>
</comment>
<evidence type="ECO:0000256" key="5">
    <source>
        <dbReference type="HAMAP-Rule" id="MF_00014"/>
    </source>
</evidence>
<dbReference type="Pfam" id="PF24986">
    <property type="entry name" value="PRC_RimM"/>
    <property type="match status" value="1"/>
</dbReference>
<dbReference type="Pfam" id="PF01782">
    <property type="entry name" value="RimM"/>
    <property type="match status" value="1"/>
</dbReference>
<dbReference type="PANTHER" id="PTHR33692">
    <property type="entry name" value="RIBOSOME MATURATION FACTOR RIMM"/>
    <property type="match status" value="1"/>
</dbReference>
<feature type="compositionally biased region" description="Acidic residues" evidence="6">
    <location>
        <begin position="192"/>
        <end position="201"/>
    </location>
</feature>
<evidence type="ECO:0000256" key="6">
    <source>
        <dbReference type="SAM" id="MobiDB-lite"/>
    </source>
</evidence>
<sequence length="201" mass="21120">MNAPRPNLADFVCVGNFSGSHGVRGLVRVRSFTASPRDLTAYGPLTDENGKVWVLTLTGMAPKGAKADVLVAQAKGQGNAKGLANREDAQALNGLKLYVPREALPAPEDDDDFYQADLIGCTAFTAEGQEVGRVKAFHDFGAGDVLEIGRVLGGTLLLPFTRACVPAVDIAAKRLTIQEPIEIDGEDRGQGDADEAAEGAV</sequence>
<evidence type="ECO:0000256" key="2">
    <source>
        <dbReference type="ARBA" id="ARBA00022517"/>
    </source>
</evidence>
<dbReference type="PANTHER" id="PTHR33692:SF1">
    <property type="entry name" value="RIBOSOME MATURATION FACTOR RIMM"/>
    <property type="match status" value="1"/>
</dbReference>
<organism evidence="9 10">
    <name type="scientific">Lacibacterium aquatile</name>
    <dbReference type="NCBI Taxonomy" id="1168082"/>
    <lineage>
        <taxon>Bacteria</taxon>
        <taxon>Pseudomonadati</taxon>
        <taxon>Pseudomonadota</taxon>
        <taxon>Alphaproteobacteria</taxon>
        <taxon>Rhodospirillales</taxon>
        <taxon>Rhodospirillaceae</taxon>
    </lineage>
</organism>
<keyword evidence="10" id="KW-1185">Reference proteome</keyword>
<comment type="similarity">
    <text evidence="5">Belongs to the RimM family.</text>
</comment>
<keyword evidence="3 5" id="KW-0698">rRNA processing</keyword>
<dbReference type="HAMAP" id="MF_00014">
    <property type="entry name" value="Ribosome_mat_RimM"/>
    <property type="match status" value="1"/>
</dbReference>
<dbReference type="SUPFAM" id="SSF50447">
    <property type="entry name" value="Translation proteins"/>
    <property type="match status" value="1"/>
</dbReference>
<dbReference type="Gene3D" id="2.30.30.240">
    <property type="entry name" value="PRC-barrel domain"/>
    <property type="match status" value="1"/>
</dbReference>
<proteinExistence type="inferred from homology"/>
<dbReference type="NCBIfam" id="TIGR02273">
    <property type="entry name" value="16S_RimM"/>
    <property type="match status" value="1"/>
</dbReference>
<evidence type="ECO:0000256" key="1">
    <source>
        <dbReference type="ARBA" id="ARBA00022490"/>
    </source>
</evidence>
<reference evidence="10" key="1">
    <citation type="journal article" date="2019" name="Int. J. Syst. Evol. Microbiol.">
        <title>The Global Catalogue of Microorganisms (GCM) 10K type strain sequencing project: providing services to taxonomists for standard genome sequencing and annotation.</title>
        <authorList>
            <consortium name="The Broad Institute Genomics Platform"/>
            <consortium name="The Broad Institute Genome Sequencing Center for Infectious Disease"/>
            <person name="Wu L."/>
            <person name="Ma J."/>
        </authorList>
    </citation>
    <scope>NUCLEOTIDE SEQUENCE [LARGE SCALE GENOMIC DNA]</scope>
    <source>
        <strain evidence="10">CGMCC 1.19062</strain>
    </source>
</reference>
<keyword evidence="2 5" id="KW-0690">Ribosome biogenesis</keyword>
<evidence type="ECO:0000259" key="7">
    <source>
        <dbReference type="Pfam" id="PF01782"/>
    </source>
</evidence>